<dbReference type="InterPro" id="IPR020719">
    <property type="entry name" value="RNA3'_term_phos_cycl-like_CS"/>
</dbReference>
<gene>
    <name evidence="5 9" type="primary">rtcA</name>
    <name evidence="9" type="ORF">GCM10022281_24370</name>
</gene>
<dbReference type="InterPro" id="IPR017770">
    <property type="entry name" value="RNA3'_term_phos_cyc_type_1"/>
</dbReference>
<dbReference type="InterPro" id="IPR037136">
    <property type="entry name" value="RNA3'_phos_cyclase_dom_sf"/>
</dbReference>
<dbReference type="InterPro" id="IPR000228">
    <property type="entry name" value="RNA3'_term_phos_cyc"/>
</dbReference>
<dbReference type="Proteomes" id="UP001424459">
    <property type="component" value="Unassembled WGS sequence"/>
</dbReference>
<keyword evidence="10" id="KW-1185">Reference proteome</keyword>
<feature type="active site" description="Tele-AMP-histidine intermediate" evidence="5">
    <location>
        <position position="307"/>
    </location>
</feature>
<organism evidence="9 10">
    <name type="scientific">Sphingomonas rosea</name>
    <dbReference type="NCBI Taxonomy" id="335605"/>
    <lineage>
        <taxon>Bacteria</taxon>
        <taxon>Pseudomonadati</taxon>
        <taxon>Pseudomonadota</taxon>
        <taxon>Alphaproteobacteria</taxon>
        <taxon>Sphingomonadales</taxon>
        <taxon>Sphingomonadaceae</taxon>
        <taxon>Sphingomonas</taxon>
    </lineage>
</organism>
<dbReference type="Pfam" id="PF01137">
    <property type="entry name" value="RTC"/>
    <property type="match status" value="1"/>
</dbReference>
<dbReference type="NCBIfam" id="TIGR03399">
    <property type="entry name" value="RNA_3prim_cycl"/>
    <property type="match status" value="1"/>
</dbReference>
<comment type="subcellular location">
    <subcellularLocation>
        <location evidence="5">Cytoplasm</location>
    </subcellularLocation>
</comment>
<dbReference type="PROSITE" id="PS01287">
    <property type="entry name" value="RTC"/>
    <property type="match status" value="1"/>
</dbReference>
<comment type="function">
    <text evidence="5">Catalyzes the conversion of 3'-phosphate to a 2',3'-cyclic phosphodiester at the end of RNA. The mechanism of action of the enzyme occurs in 3 steps: (A) adenylation of the enzyme by ATP; (B) transfer of adenylate to an RNA-N3'P to produce RNA-N3'PP5'A; (C) and attack of the adjacent 2'-hydroxyl on the 3'-phosphorus in the diester linkage to produce the cyclic end product. The biological role of this enzyme is unknown but it is likely to function in some aspects of cellular RNA processing.</text>
</comment>
<feature type="domain" description="RNA 3'-terminal phosphate cyclase" evidence="7">
    <location>
        <begin position="9"/>
        <end position="321"/>
    </location>
</feature>
<dbReference type="PANTHER" id="PTHR11096">
    <property type="entry name" value="RNA 3' TERMINAL PHOSPHATE CYCLASE"/>
    <property type="match status" value="1"/>
</dbReference>
<evidence type="ECO:0000313" key="10">
    <source>
        <dbReference type="Proteomes" id="UP001424459"/>
    </source>
</evidence>
<comment type="catalytic activity">
    <reaction evidence="4 5">
        <text>a 3'-end 3'-phospho-ribonucleotide-RNA + ATP = a 3'-end 2',3'-cyclophospho-ribonucleotide-RNA + AMP + diphosphate</text>
        <dbReference type="Rhea" id="RHEA:23976"/>
        <dbReference type="Rhea" id="RHEA-COMP:10463"/>
        <dbReference type="Rhea" id="RHEA-COMP:10464"/>
        <dbReference type="ChEBI" id="CHEBI:30616"/>
        <dbReference type="ChEBI" id="CHEBI:33019"/>
        <dbReference type="ChEBI" id="CHEBI:83062"/>
        <dbReference type="ChEBI" id="CHEBI:83064"/>
        <dbReference type="ChEBI" id="CHEBI:456215"/>
        <dbReference type="EC" id="6.5.1.4"/>
    </reaction>
</comment>
<keyword evidence="5" id="KW-0067">ATP-binding</keyword>
<dbReference type="SUPFAM" id="SSF52913">
    <property type="entry name" value="RNA 3'-terminal phosphate cyclase, RPTC, insert domain"/>
    <property type="match status" value="1"/>
</dbReference>
<evidence type="ECO:0000259" key="8">
    <source>
        <dbReference type="Pfam" id="PF05189"/>
    </source>
</evidence>
<dbReference type="InterPro" id="IPR036553">
    <property type="entry name" value="RPTC_insert"/>
</dbReference>
<keyword evidence="5" id="KW-0963">Cytoplasm</keyword>
<name>A0ABP7UFW2_9SPHN</name>
<dbReference type="HAMAP" id="MF_00200">
    <property type="entry name" value="RTC"/>
    <property type="match status" value="1"/>
</dbReference>
<dbReference type="NCBIfam" id="NF003246">
    <property type="entry name" value="PRK04204.1-2"/>
    <property type="match status" value="1"/>
</dbReference>
<dbReference type="InterPro" id="IPR023797">
    <property type="entry name" value="RNA3'_phos_cyclase_dom"/>
</dbReference>
<protein>
    <recommendedName>
        <fullName evidence="5 6">RNA 3'-terminal phosphate cyclase</fullName>
        <shortName evidence="5">RNA cyclase</shortName>
        <shortName evidence="5">RNA-3'-phosphate cyclase</shortName>
        <ecNumber evidence="5 6">6.5.1.4</ecNumber>
    </recommendedName>
</protein>
<dbReference type="InterPro" id="IPR013791">
    <property type="entry name" value="RNA3'-term_phos_cycl_insert"/>
</dbReference>
<keyword evidence="2 5" id="KW-0436">Ligase</keyword>
<evidence type="ECO:0000259" key="7">
    <source>
        <dbReference type="Pfam" id="PF01137"/>
    </source>
</evidence>
<keyword evidence="3 5" id="KW-0547">Nucleotide-binding</keyword>
<evidence type="ECO:0000256" key="5">
    <source>
        <dbReference type="HAMAP-Rule" id="MF_00200"/>
    </source>
</evidence>
<evidence type="ECO:0000256" key="2">
    <source>
        <dbReference type="ARBA" id="ARBA00022598"/>
    </source>
</evidence>
<dbReference type="EMBL" id="BAABBR010000001">
    <property type="protein sequence ID" value="GAA4042349.1"/>
    <property type="molecule type" value="Genomic_DNA"/>
</dbReference>
<feature type="binding site" evidence="5">
    <location>
        <begin position="282"/>
        <end position="286"/>
    </location>
    <ligand>
        <name>ATP</name>
        <dbReference type="ChEBI" id="CHEBI:30616"/>
    </ligand>
</feature>
<accession>A0ABP7UFW2</accession>
<dbReference type="InterPro" id="IPR013792">
    <property type="entry name" value="RNA3'P_cycl/enolpyr_Trfase_a/b"/>
</dbReference>
<evidence type="ECO:0000256" key="3">
    <source>
        <dbReference type="ARBA" id="ARBA00022741"/>
    </source>
</evidence>
<comment type="caution">
    <text evidence="9">The sequence shown here is derived from an EMBL/GenBank/DDBJ whole genome shotgun (WGS) entry which is preliminary data.</text>
</comment>
<evidence type="ECO:0000256" key="4">
    <source>
        <dbReference type="ARBA" id="ARBA00024481"/>
    </source>
</evidence>
<dbReference type="Gene3D" id="3.30.360.20">
    <property type="entry name" value="RNA 3'-terminal phosphate cyclase, insert domain"/>
    <property type="match status" value="1"/>
</dbReference>
<reference evidence="10" key="1">
    <citation type="journal article" date="2019" name="Int. J. Syst. Evol. Microbiol.">
        <title>The Global Catalogue of Microorganisms (GCM) 10K type strain sequencing project: providing services to taxonomists for standard genome sequencing and annotation.</title>
        <authorList>
            <consortium name="The Broad Institute Genomics Platform"/>
            <consortium name="The Broad Institute Genome Sequencing Center for Infectious Disease"/>
            <person name="Wu L."/>
            <person name="Ma J."/>
        </authorList>
    </citation>
    <scope>NUCLEOTIDE SEQUENCE [LARGE SCALE GENOMIC DNA]</scope>
    <source>
        <strain evidence="10">JCM 17564</strain>
    </source>
</reference>
<sequence>MIEIDGSEGEGGGQVVRNACALSLATGQPFRIVRVRGKRSKPGLMRQHVTAIEAALAIGGAFAEGVAVGSSEMSFTPRAVTPGEYRFAVGTAGSTNLVFQTVVMPLLLADAPSRLVLEGGTHNVMAPPFEFIERAFVPVLRRMGARIALRLDRHGFYPRGGGRIEIDIQPSKLVPIDCLERGALRAVSATAIFAGLPFDIADRELAAARKVLPDWPDDAFTVRQLKDDQGPGNALLLEAEFEQVTEVVTGFGKLGVSAESLAKTAATRMAGFLASDAFAGPYLADQLLLPFALAGGGTFTTVKPGGHARTAADVIRLFTGQQWVFEQLPDGKHLVRRRA</sequence>
<dbReference type="PANTHER" id="PTHR11096:SF0">
    <property type="entry name" value="RNA 3'-TERMINAL PHOSPHATE CYCLASE"/>
    <property type="match status" value="1"/>
</dbReference>
<dbReference type="Gene3D" id="3.65.10.20">
    <property type="entry name" value="RNA 3'-terminal phosphate cyclase domain"/>
    <property type="match status" value="1"/>
</dbReference>
<evidence type="ECO:0000313" key="9">
    <source>
        <dbReference type="EMBL" id="GAA4042349.1"/>
    </source>
</evidence>
<feature type="domain" description="RNA 3'-terminal phosphate cyclase insert" evidence="8">
    <location>
        <begin position="179"/>
        <end position="273"/>
    </location>
</feature>
<evidence type="ECO:0000256" key="6">
    <source>
        <dbReference type="NCBIfam" id="TIGR03399"/>
    </source>
</evidence>
<evidence type="ECO:0000256" key="1">
    <source>
        <dbReference type="ARBA" id="ARBA00009206"/>
    </source>
</evidence>
<dbReference type="PIRSF" id="PIRSF005378">
    <property type="entry name" value="RNA3'_term_phos_cycl_euk"/>
    <property type="match status" value="1"/>
</dbReference>
<dbReference type="Pfam" id="PF05189">
    <property type="entry name" value="RTC_insert"/>
    <property type="match status" value="1"/>
</dbReference>
<dbReference type="SUPFAM" id="SSF55205">
    <property type="entry name" value="EPT/RTPC-like"/>
    <property type="match status" value="1"/>
</dbReference>
<comment type="similarity">
    <text evidence="1 5">Belongs to the RNA 3'-terminal cyclase family. Type 1 subfamily.</text>
</comment>
<proteinExistence type="inferred from homology"/>
<feature type="binding site" evidence="5">
    <location>
        <position position="100"/>
    </location>
    <ligand>
        <name>ATP</name>
        <dbReference type="ChEBI" id="CHEBI:30616"/>
    </ligand>
</feature>
<dbReference type="EC" id="6.5.1.4" evidence="5 6"/>